<dbReference type="GO" id="GO:0006629">
    <property type="term" value="P:lipid metabolic process"/>
    <property type="evidence" value="ECO:0007669"/>
    <property type="project" value="InterPro"/>
</dbReference>
<gene>
    <name evidence="2" type="ORF">E1B25_19810</name>
</gene>
<dbReference type="Gene3D" id="3.20.20.190">
    <property type="entry name" value="Phosphatidylinositol (PI) phosphodiesterase"/>
    <property type="match status" value="1"/>
</dbReference>
<name>A0A4V2Z6Y2_9RHOB</name>
<dbReference type="Pfam" id="PF03009">
    <property type="entry name" value="GDPD"/>
    <property type="match status" value="1"/>
</dbReference>
<dbReference type="PROSITE" id="PS51704">
    <property type="entry name" value="GP_PDE"/>
    <property type="match status" value="1"/>
</dbReference>
<dbReference type="GO" id="GO:0008081">
    <property type="term" value="F:phosphoric diester hydrolase activity"/>
    <property type="evidence" value="ECO:0007669"/>
    <property type="project" value="InterPro"/>
</dbReference>
<keyword evidence="3" id="KW-1185">Reference proteome</keyword>
<dbReference type="InterPro" id="IPR030395">
    <property type="entry name" value="GP_PDE_dom"/>
</dbReference>
<dbReference type="SUPFAM" id="SSF51695">
    <property type="entry name" value="PLC-like phosphodiesterases"/>
    <property type="match status" value="1"/>
</dbReference>
<organism evidence="2 3">
    <name type="scientific">Antarcticimicrobium sediminis</name>
    <dbReference type="NCBI Taxonomy" id="2546227"/>
    <lineage>
        <taxon>Bacteria</taxon>
        <taxon>Pseudomonadati</taxon>
        <taxon>Pseudomonadota</taxon>
        <taxon>Alphaproteobacteria</taxon>
        <taxon>Rhodobacterales</taxon>
        <taxon>Paracoccaceae</taxon>
        <taxon>Antarcticimicrobium</taxon>
    </lineage>
</organism>
<accession>A0A4V2Z6Y2</accession>
<dbReference type="OrthoDB" id="9795622at2"/>
<dbReference type="PANTHER" id="PTHR46211">
    <property type="entry name" value="GLYCEROPHOSPHORYL DIESTER PHOSPHODIESTERASE"/>
    <property type="match status" value="1"/>
</dbReference>
<dbReference type="RefSeq" id="WP_132831317.1">
    <property type="nucleotide sequence ID" value="NZ_SMFP01000020.1"/>
</dbReference>
<dbReference type="PROSITE" id="PS50007">
    <property type="entry name" value="PIPLC_X_DOMAIN"/>
    <property type="match status" value="1"/>
</dbReference>
<evidence type="ECO:0000313" key="2">
    <source>
        <dbReference type="EMBL" id="TDE34356.1"/>
    </source>
</evidence>
<dbReference type="AlphaFoldDB" id="A0A4V2Z6Y2"/>
<sequence length="252" mass="27894">MTTIMAHRGARNLWAENSLQGFRNVLDLGVEAVEFDMHLGAGGEVLVIHDATLERTTTGNGPVRLLSETTRHDLRLIGPEGEIDEGVPLLSEVLEILAPVTGLRLLPEFKGDENNHYDPALIPAAIDIFRAYGLESRTTLHSFEADVLSAIAQTAPEFDRMISVNQDWADRQGGIEAFLTRHRDLVSCFGVHHDLFAAEFEQITAMVPLDRLGVWTLNDPDLIAHWLDRGPGYLTTDDPQLAQSIQTQRAVV</sequence>
<feature type="domain" description="GP-PDE" evidence="1">
    <location>
        <begin position="2"/>
        <end position="246"/>
    </location>
</feature>
<dbReference type="PANTHER" id="PTHR46211:SF14">
    <property type="entry name" value="GLYCEROPHOSPHODIESTER PHOSPHODIESTERASE"/>
    <property type="match status" value="1"/>
</dbReference>
<evidence type="ECO:0000259" key="1">
    <source>
        <dbReference type="PROSITE" id="PS51704"/>
    </source>
</evidence>
<dbReference type="Proteomes" id="UP000294662">
    <property type="component" value="Unassembled WGS sequence"/>
</dbReference>
<dbReference type="InterPro" id="IPR017946">
    <property type="entry name" value="PLC-like_Pdiesterase_TIM-brl"/>
</dbReference>
<protein>
    <submittedName>
        <fullName evidence="2">Glycerophosphodiester phosphodiesterase</fullName>
    </submittedName>
</protein>
<evidence type="ECO:0000313" key="3">
    <source>
        <dbReference type="Proteomes" id="UP000294662"/>
    </source>
</evidence>
<dbReference type="EMBL" id="SMFP01000020">
    <property type="protein sequence ID" value="TDE34356.1"/>
    <property type="molecule type" value="Genomic_DNA"/>
</dbReference>
<reference evidence="2 3" key="1">
    <citation type="submission" date="2019-03" db="EMBL/GenBank/DDBJ databases">
        <authorList>
            <person name="Zhang S."/>
        </authorList>
    </citation>
    <scope>NUCLEOTIDE SEQUENCE [LARGE SCALE GENOMIC DNA]</scope>
    <source>
        <strain evidence="2 3">S4J41</strain>
    </source>
</reference>
<proteinExistence type="predicted"/>
<comment type="caution">
    <text evidence="2">The sequence shown here is derived from an EMBL/GenBank/DDBJ whole genome shotgun (WGS) entry which is preliminary data.</text>
</comment>